<keyword evidence="10" id="KW-0173">Coenzyme A biosynthesis</keyword>
<protein>
    <recommendedName>
        <fullName evidence="12">Type III pantothenate kinase</fullName>
    </recommendedName>
</protein>
<dbReference type="HAMAP" id="MF_01274">
    <property type="entry name" value="Pantothen_kinase_3"/>
    <property type="match status" value="1"/>
</dbReference>
<evidence type="ECO:0000256" key="8">
    <source>
        <dbReference type="ARBA" id="ARBA00022840"/>
    </source>
</evidence>
<evidence type="ECO:0000256" key="6">
    <source>
        <dbReference type="ARBA" id="ARBA00022741"/>
    </source>
</evidence>
<evidence type="ECO:0000256" key="9">
    <source>
        <dbReference type="ARBA" id="ARBA00022958"/>
    </source>
</evidence>
<dbReference type="AlphaFoldDB" id="A0A3B0Z8Y0"/>
<name>A0A3B0Z8Y0_9ZZZZ</name>
<keyword evidence="7 13" id="KW-0418">Kinase</keyword>
<dbReference type="EMBL" id="UOFO01000073">
    <property type="protein sequence ID" value="VAW85450.1"/>
    <property type="molecule type" value="Genomic_DNA"/>
</dbReference>
<evidence type="ECO:0000256" key="5">
    <source>
        <dbReference type="ARBA" id="ARBA00022679"/>
    </source>
</evidence>
<dbReference type="GO" id="GO:0015937">
    <property type="term" value="P:coenzyme A biosynthetic process"/>
    <property type="evidence" value="ECO:0007669"/>
    <property type="project" value="UniProtKB-KW"/>
</dbReference>
<accession>A0A3B0Z8Y0</accession>
<comment type="subunit">
    <text evidence="3">Homodimer.</text>
</comment>
<organism evidence="13">
    <name type="scientific">hydrothermal vent metagenome</name>
    <dbReference type="NCBI Taxonomy" id="652676"/>
    <lineage>
        <taxon>unclassified sequences</taxon>
        <taxon>metagenomes</taxon>
        <taxon>ecological metagenomes</taxon>
    </lineage>
</organism>
<gene>
    <name evidence="13" type="ORF">MNBD_GAMMA16-1898</name>
</gene>
<keyword evidence="9" id="KW-0630">Potassium</keyword>
<dbReference type="PANTHER" id="PTHR34265:SF1">
    <property type="entry name" value="TYPE III PANTOTHENATE KINASE"/>
    <property type="match status" value="1"/>
</dbReference>
<dbReference type="GO" id="GO:0005737">
    <property type="term" value="C:cytoplasm"/>
    <property type="evidence" value="ECO:0007669"/>
    <property type="project" value="UniProtKB-SubCell"/>
</dbReference>
<reference evidence="13" key="1">
    <citation type="submission" date="2018-06" db="EMBL/GenBank/DDBJ databases">
        <authorList>
            <person name="Zhirakovskaya E."/>
        </authorList>
    </citation>
    <scope>NUCLEOTIDE SEQUENCE</scope>
</reference>
<keyword evidence="8" id="KW-0067">ATP-binding</keyword>
<evidence type="ECO:0000313" key="13">
    <source>
        <dbReference type="EMBL" id="VAW85450.1"/>
    </source>
</evidence>
<dbReference type="CDD" id="cd24015">
    <property type="entry name" value="ASKHA_NBD_PanK-III"/>
    <property type="match status" value="1"/>
</dbReference>
<dbReference type="GO" id="GO:0005524">
    <property type="term" value="F:ATP binding"/>
    <property type="evidence" value="ECO:0007669"/>
    <property type="project" value="UniProtKB-KW"/>
</dbReference>
<dbReference type="SUPFAM" id="SSF53067">
    <property type="entry name" value="Actin-like ATPase domain"/>
    <property type="match status" value="2"/>
</dbReference>
<dbReference type="PANTHER" id="PTHR34265">
    <property type="entry name" value="TYPE III PANTOTHENATE KINASE"/>
    <property type="match status" value="1"/>
</dbReference>
<keyword evidence="5 13" id="KW-0808">Transferase</keyword>
<keyword evidence="4" id="KW-0963">Cytoplasm</keyword>
<comment type="cofactor">
    <cofactor evidence="1">
        <name>K(+)</name>
        <dbReference type="ChEBI" id="CHEBI:29103"/>
    </cofactor>
</comment>
<evidence type="ECO:0000256" key="4">
    <source>
        <dbReference type="ARBA" id="ARBA00022490"/>
    </source>
</evidence>
<evidence type="ECO:0000256" key="12">
    <source>
        <dbReference type="ARBA" id="ARBA00040883"/>
    </source>
</evidence>
<dbReference type="InterPro" id="IPR043129">
    <property type="entry name" value="ATPase_NBD"/>
</dbReference>
<dbReference type="GO" id="GO:0004594">
    <property type="term" value="F:pantothenate kinase activity"/>
    <property type="evidence" value="ECO:0007669"/>
    <property type="project" value="InterPro"/>
</dbReference>
<evidence type="ECO:0000256" key="10">
    <source>
        <dbReference type="ARBA" id="ARBA00022993"/>
    </source>
</evidence>
<evidence type="ECO:0000256" key="3">
    <source>
        <dbReference type="ARBA" id="ARBA00011738"/>
    </source>
</evidence>
<keyword evidence="6" id="KW-0547">Nucleotide-binding</keyword>
<dbReference type="Pfam" id="PF03309">
    <property type="entry name" value="Pan_kinase"/>
    <property type="match status" value="1"/>
</dbReference>
<sequence>MKLVVDVGNSRIKWAFSDEGVLHDVVECKLPMRRYDSFLKKQWGSLQVPESVIVSNVAKADMMVEIERWVTENWSVPTQSVVAEEKGWGVCNVYRAPERLGADRWAGMIAARRISQRRACCIIDCGTAITIDAISDNGQHQGGLILPGITLMRDALCKKTVGVKLDEEPCTDASLSLLARETTGAVTGGTLYAAVASIDRIMADVRAELGGRIVCIITGGDAPVILPLLSGNYEYKKDLVLDGLAQIAQAKK</sequence>
<dbReference type="InterPro" id="IPR004619">
    <property type="entry name" value="Type_III_PanK"/>
</dbReference>
<comment type="similarity">
    <text evidence="11">Belongs to the type III pantothenate kinase family.</text>
</comment>
<comment type="subcellular location">
    <subcellularLocation>
        <location evidence="2">Cytoplasm</location>
    </subcellularLocation>
</comment>
<evidence type="ECO:0000256" key="2">
    <source>
        <dbReference type="ARBA" id="ARBA00004496"/>
    </source>
</evidence>
<evidence type="ECO:0000256" key="1">
    <source>
        <dbReference type="ARBA" id="ARBA00001958"/>
    </source>
</evidence>
<proteinExistence type="inferred from homology"/>
<evidence type="ECO:0000256" key="11">
    <source>
        <dbReference type="ARBA" id="ARBA00038036"/>
    </source>
</evidence>
<dbReference type="NCBIfam" id="TIGR00671">
    <property type="entry name" value="baf"/>
    <property type="match status" value="1"/>
</dbReference>
<dbReference type="Gene3D" id="3.30.420.40">
    <property type="match status" value="2"/>
</dbReference>
<evidence type="ECO:0000256" key="7">
    <source>
        <dbReference type="ARBA" id="ARBA00022777"/>
    </source>
</evidence>